<dbReference type="AlphaFoldDB" id="A0A067MEC1"/>
<proteinExistence type="predicted"/>
<dbReference type="HOGENOM" id="CLU_1377910_0_0_1"/>
<sequence>MDIIARHSAGAVVTITIEDIREDETARELDPPERRTRTFVISEPFNISVHIPDSDEIAAAAPEYNFRPWSCTRREPPHFQSIDGTTPATTAEWKELAFDIGLWLFMCGCESATDEWEWGVNYYWIAYTGAYPDFPFTYDSIPTTPHHLWNDVIPWRGAYLSKRMLLKGGCVTENETIEARIELLADCVKDRVLRIIHTQA</sequence>
<reference evidence="2" key="1">
    <citation type="journal article" date="2014" name="Proc. Natl. Acad. Sci. U.S.A.">
        <title>Extensive sampling of basidiomycete genomes demonstrates inadequacy of the white-rot/brown-rot paradigm for wood decay fungi.</title>
        <authorList>
            <person name="Riley R."/>
            <person name="Salamov A.A."/>
            <person name="Brown D.W."/>
            <person name="Nagy L.G."/>
            <person name="Floudas D."/>
            <person name="Held B.W."/>
            <person name="Levasseur A."/>
            <person name="Lombard V."/>
            <person name="Morin E."/>
            <person name="Otillar R."/>
            <person name="Lindquist E.A."/>
            <person name="Sun H."/>
            <person name="LaButti K.M."/>
            <person name="Schmutz J."/>
            <person name="Jabbour D."/>
            <person name="Luo H."/>
            <person name="Baker S.E."/>
            <person name="Pisabarro A.G."/>
            <person name="Walton J.D."/>
            <person name="Blanchette R.A."/>
            <person name="Henrissat B."/>
            <person name="Martin F."/>
            <person name="Cullen D."/>
            <person name="Hibbett D.S."/>
            <person name="Grigoriev I.V."/>
        </authorList>
    </citation>
    <scope>NUCLEOTIDE SEQUENCE [LARGE SCALE GENOMIC DNA]</scope>
    <source>
        <strain evidence="2">FD-172 SS1</strain>
    </source>
</reference>
<dbReference type="Proteomes" id="UP000027195">
    <property type="component" value="Unassembled WGS sequence"/>
</dbReference>
<organism evidence="1 2">
    <name type="scientific">Botryobasidium botryosum (strain FD-172 SS1)</name>
    <dbReference type="NCBI Taxonomy" id="930990"/>
    <lineage>
        <taxon>Eukaryota</taxon>
        <taxon>Fungi</taxon>
        <taxon>Dikarya</taxon>
        <taxon>Basidiomycota</taxon>
        <taxon>Agaricomycotina</taxon>
        <taxon>Agaricomycetes</taxon>
        <taxon>Cantharellales</taxon>
        <taxon>Botryobasidiaceae</taxon>
        <taxon>Botryobasidium</taxon>
    </lineage>
</organism>
<name>A0A067MEC1_BOTB1</name>
<keyword evidence="2" id="KW-1185">Reference proteome</keyword>
<dbReference type="EMBL" id="KL198039">
    <property type="protein sequence ID" value="KDQ14123.1"/>
    <property type="molecule type" value="Genomic_DNA"/>
</dbReference>
<accession>A0A067MEC1</accession>
<protein>
    <submittedName>
        <fullName evidence="1">Uncharacterized protein</fullName>
    </submittedName>
</protein>
<dbReference type="InParanoid" id="A0A067MEC1"/>
<gene>
    <name evidence="1" type="ORF">BOTBODRAFT_44782</name>
</gene>
<evidence type="ECO:0000313" key="2">
    <source>
        <dbReference type="Proteomes" id="UP000027195"/>
    </source>
</evidence>
<evidence type="ECO:0000313" key="1">
    <source>
        <dbReference type="EMBL" id="KDQ14123.1"/>
    </source>
</evidence>